<accession>A0A3S4X5D9</accession>
<dbReference type="KEGG" id="poc:NCTC13071_00266"/>
<protein>
    <submittedName>
        <fullName evidence="2">Uncharacterized protein</fullName>
    </submittedName>
</protein>
<evidence type="ECO:0000313" key="2">
    <source>
        <dbReference type="EMBL" id="VEH14296.1"/>
    </source>
</evidence>
<sequence length="133" mass="14409">MKKIFLFVLCSVAAMSVSTSCRFAREDNPGDTVAANEFDPTIGQKAKSLHASADTSAMNSTVDSTDIFFVGDGSTKQQLQLVSYPSKRDTAVFSKARHIKVQGNADFGHVVRVGFYRLPSGDSIVKTVEEITL</sequence>
<name>A0A3S4X5D9_9BACT</name>
<gene>
    <name evidence="2" type="ORF">NCTC13071_00266</name>
</gene>
<dbReference type="PROSITE" id="PS51257">
    <property type="entry name" value="PROKAR_LIPOPROTEIN"/>
    <property type="match status" value="1"/>
</dbReference>
<feature type="signal peptide" evidence="1">
    <location>
        <begin position="1"/>
        <end position="24"/>
    </location>
</feature>
<evidence type="ECO:0000256" key="1">
    <source>
        <dbReference type="SAM" id="SignalP"/>
    </source>
</evidence>
<dbReference type="AlphaFoldDB" id="A0A3S4X5D9"/>
<proteinExistence type="predicted"/>
<dbReference type="RefSeq" id="WP_018919428.1">
    <property type="nucleotide sequence ID" value="NZ_CAUURG010000061.1"/>
</dbReference>
<organism evidence="2 3">
    <name type="scientific">Segatella oris</name>
    <dbReference type="NCBI Taxonomy" id="28135"/>
    <lineage>
        <taxon>Bacteria</taxon>
        <taxon>Pseudomonadati</taxon>
        <taxon>Bacteroidota</taxon>
        <taxon>Bacteroidia</taxon>
        <taxon>Bacteroidales</taxon>
        <taxon>Prevotellaceae</taxon>
        <taxon>Segatella</taxon>
    </lineage>
</organism>
<evidence type="ECO:0000313" key="3">
    <source>
        <dbReference type="Proteomes" id="UP000274578"/>
    </source>
</evidence>
<keyword evidence="1" id="KW-0732">Signal</keyword>
<reference evidence="2 3" key="1">
    <citation type="submission" date="2018-12" db="EMBL/GenBank/DDBJ databases">
        <authorList>
            <consortium name="Pathogen Informatics"/>
        </authorList>
    </citation>
    <scope>NUCLEOTIDE SEQUENCE [LARGE SCALE GENOMIC DNA]</scope>
    <source>
        <strain evidence="2 3">NCTC13071</strain>
    </source>
</reference>
<dbReference type="EMBL" id="LR134384">
    <property type="protein sequence ID" value="VEH14296.1"/>
    <property type="molecule type" value="Genomic_DNA"/>
</dbReference>
<dbReference type="Proteomes" id="UP000274578">
    <property type="component" value="Chromosome 1"/>
</dbReference>
<dbReference type="GeneID" id="85011184"/>
<feature type="chain" id="PRO_5018532003" evidence="1">
    <location>
        <begin position="25"/>
        <end position="133"/>
    </location>
</feature>